<dbReference type="Pfam" id="PF05498">
    <property type="entry name" value="RALF"/>
    <property type="match status" value="1"/>
</dbReference>
<feature type="signal peptide" evidence="7">
    <location>
        <begin position="1"/>
        <end position="25"/>
    </location>
</feature>
<comment type="similarity">
    <text evidence="2">Belongs to the plant rapid alkalinization factor (RALF) family.</text>
</comment>
<keyword evidence="4" id="KW-0372">Hormone</keyword>
<dbReference type="OrthoDB" id="1114784at2759"/>
<dbReference type="Proteomes" id="UP001295469">
    <property type="component" value="Chromosome A02"/>
</dbReference>
<dbReference type="GO" id="GO:0040008">
    <property type="term" value="P:regulation of growth"/>
    <property type="evidence" value="ECO:0007669"/>
    <property type="project" value="UniProtKB-ARBA"/>
</dbReference>
<dbReference type="EMBL" id="LK032199">
    <property type="protein sequence ID" value="CDY27058.1"/>
    <property type="molecule type" value="Genomic_DNA"/>
</dbReference>
<dbReference type="Gramene" id="CDY28783">
    <property type="protein sequence ID" value="CDY28783"/>
    <property type="gene ID" value="GSBRNA2T00041431001"/>
</dbReference>
<comment type="subcellular location">
    <subcellularLocation>
        <location evidence="1">Secreted</location>
    </subcellularLocation>
</comment>
<name>A0A078GR20_BRANA</name>
<evidence type="ECO:0000256" key="5">
    <source>
        <dbReference type="ARBA" id="ARBA00022729"/>
    </source>
</evidence>
<organism evidence="9 11">
    <name type="scientific">Brassica napus</name>
    <name type="common">Rape</name>
    <dbReference type="NCBI Taxonomy" id="3708"/>
    <lineage>
        <taxon>Eukaryota</taxon>
        <taxon>Viridiplantae</taxon>
        <taxon>Streptophyta</taxon>
        <taxon>Embryophyta</taxon>
        <taxon>Tracheophyta</taxon>
        <taxon>Spermatophyta</taxon>
        <taxon>Magnoliopsida</taxon>
        <taxon>eudicotyledons</taxon>
        <taxon>Gunneridae</taxon>
        <taxon>Pentapetalae</taxon>
        <taxon>rosids</taxon>
        <taxon>malvids</taxon>
        <taxon>Brassicales</taxon>
        <taxon>Brassicaceae</taxon>
        <taxon>Brassiceae</taxon>
        <taxon>Brassica</taxon>
    </lineage>
</organism>
<evidence type="ECO:0000256" key="3">
    <source>
        <dbReference type="ARBA" id="ARBA00022525"/>
    </source>
</evidence>
<evidence type="ECO:0000256" key="2">
    <source>
        <dbReference type="ARBA" id="ARBA00009178"/>
    </source>
</evidence>
<dbReference type="GO" id="GO:0019722">
    <property type="term" value="P:calcium-mediated signaling"/>
    <property type="evidence" value="ECO:0000318"/>
    <property type="project" value="GO_Central"/>
</dbReference>
<evidence type="ECO:0000313" key="10">
    <source>
        <dbReference type="EMBL" id="CDY28783.1"/>
    </source>
</evidence>
<evidence type="ECO:0000256" key="6">
    <source>
        <dbReference type="ARBA" id="ARBA00023157"/>
    </source>
</evidence>
<evidence type="ECO:0000313" key="8">
    <source>
        <dbReference type="EMBL" id="CAF2138048.1"/>
    </source>
</evidence>
<protein>
    <submittedName>
        <fullName evidence="8">(rape) hypothetical protein</fullName>
    </submittedName>
    <submittedName>
        <fullName evidence="10">BnaA02g09750D protein</fullName>
    </submittedName>
    <submittedName>
        <fullName evidence="9">BnaA02g10780D protein</fullName>
    </submittedName>
</protein>
<keyword evidence="5 7" id="KW-0732">Signal</keyword>
<dbReference type="AlphaFoldDB" id="A0A078GR20"/>
<feature type="chain" id="PRO_5011027150" evidence="7">
    <location>
        <begin position="26"/>
        <end position="104"/>
    </location>
</feature>
<dbReference type="EMBL" id="LK032226">
    <property type="protein sequence ID" value="CDY28783.1"/>
    <property type="molecule type" value="Genomic_DNA"/>
</dbReference>
<keyword evidence="6" id="KW-1015">Disulfide bond</keyword>
<dbReference type="PaxDb" id="3708-A0A078GR20"/>
<reference evidence="9 11" key="1">
    <citation type="journal article" date="2014" name="Science">
        <title>Plant genetics. Early allopolyploid evolution in the post-Neolithic Brassica napus oilseed genome.</title>
        <authorList>
            <person name="Chalhoub B."/>
            <person name="Denoeud F."/>
            <person name="Liu S."/>
            <person name="Parkin I.A."/>
            <person name="Tang H."/>
            <person name="Wang X."/>
            <person name="Chiquet J."/>
            <person name="Belcram H."/>
            <person name="Tong C."/>
            <person name="Samans B."/>
            <person name="Correa M."/>
            <person name="Da Silva C."/>
            <person name="Just J."/>
            <person name="Falentin C."/>
            <person name="Koh C.S."/>
            <person name="Le Clainche I."/>
            <person name="Bernard M."/>
            <person name="Bento P."/>
            <person name="Noel B."/>
            <person name="Labadie K."/>
            <person name="Alberti A."/>
            <person name="Charles M."/>
            <person name="Arnaud D."/>
            <person name="Guo H."/>
            <person name="Daviaud C."/>
            <person name="Alamery S."/>
            <person name="Jabbari K."/>
            <person name="Zhao M."/>
            <person name="Edger P.P."/>
            <person name="Chelaifa H."/>
            <person name="Tack D."/>
            <person name="Lassalle G."/>
            <person name="Mestiri I."/>
            <person name="Schnel N."/>
            <person name="Le Paslier M.C."/>
            <person name="Fan G."/>
            <person name="Renault V."/>
            <person name="Bayer P.E."/>
            <person name="Golicz A.A."/>
            <person name="Manoli S."/>
            <person name="Lee T.H."/>
            <person name="Thi V.H."/>
            <person name="Chalabi S."/>
            <person name="Hu Q."/>
            <person name="Fan C."/>
            <person name="Tollenaere R."/>
            <person name="Lu Y."/>
            <person name="Battail C."/>
            <person name="Shen J."/>
            <person name="Sidebottom C.H."/>
            <person name="Wang X."/>
            <person name="Canaguier A."/>
            <person name="Chauveau A."/>
            <person name="Berard A."/>
            <person name="Deniot G."/>
            <person name="Guan M."/>
            <person name="Liu Z."/>
            <person name="Sun F."/>
            <person name="Lim Y.P."/>
            <person name="Lyons E."/>
            <person name="Town C.D."/>
            <person name="Bancroft I."/>
            <person name="Wang X."/>
            <person name="Meng J."/>
            <person name="Ma J."/>
            <person name="Pires J.C."/>
            <person name="King G.J."/>
            <person name="Brunel D."/>
            <person name="Delourme R."/>
            <person name="Renard M."/>
            <person name="Aury J.M."/>
            <person name="Adams K.L."/>
            <person name="Batley J."/>
            <person name="Snowdon R.J."/>
            <person name="Tost J."/>
            <person name="Edwards D."/>
            <person name="Zhou Y."/>
            <person name="Hua W."/>
            <person name="Sharpe A.G."/>
            <person name="Paterson A.H."/>
            <person name="Guan C."/>
            <person name="Wincker P."/>
        </authorList>
    </citation>
    <scope>NUCLEOTIDE SEQUENCE [LARGE SCALE GENOMIC DNA]</scope>
    <source>
        <strain evidence="11">cv. Darmor-bzh</strain>
    </source>
</reference>
<evidence type="ECO:0000256" key="7">
    <source>
        <dbReference type="SAM" id="SignalP"/>
    </source>
</evidence>
<dbReference type="EMBL" id="HG994356">
    <property type="protein sequence ID" value="CAF2138048.1"/>
    <property type="molecule type" value="Genomic_DNA"/>
</dbReference>
<accession>A0A078GR20</accession>
<evidence type="ECO:0000256" key="1">
    <source>
        <dbReference type="ARBA" id="ARBA00004613"/>
    </source>
</evidence>
<keyword evidence="3" id="KW-0964">Secreted</keyword>
<dbReference type="GO" id="GO:0005576">
    <property type="term" value="C:extracellular region"/>
    <property type="evidence" value="ECO:0007669"/>
    <property type="project" value="UniProtKB-SubCell"/>
</dbReference>
<proteinExistence type="inferred from homology"/>
<dbReference type="GO" id="GO:0005179">
    <property type="term" value="F:hormone activity"/>
    <property type="evidence" value="ECO:0007669"/>
    <property type="project" value="UniProtKB-KW"/>
</dbReference>
<gene>
    <name evidence="9" type="primary">BnaA02g10780D</name>
    <name evidence="10" type="synonym">BnaA02g09750D</name>
    <name evidence="8" type="ORF">DARMORV10_A02P11730.1</name>
    <name evidence="9" type="ORF">GSBRNA2T00036875001</name>
    <name evidence="10" type="ORF">GSBRNA2T00041431001</name>
</gene>
<evidence type="ECO:0000256" key="4">
    <source>
        <dbReference type="ARBA" id="ARBA00022702"/>
    </source>
</evidence>
<sequence length="104" mass="11752">MMNLVKFLVIVMTISMALCPALVQCRQIKCDWLSGNCIKGGTEDITKMISYIGVSHRILQGTRYINYDALKHNVPAKQHGQKDRPDNSYRRGCTLATGCYRLTN</sequence>
<evidence type="ECO:0000313" key="9">
    <source>
        <dbReference type="EMBL" id="CDY27058.1"/>
    </source>
</evidence>
<dbReference type="Proteomes" id="UP000028999">
    <property type="component" value="Unassembled WGS sequence"/>
</dbReference>
<dbReference type="InterPro" id="IPR008801">
    <property type="entry name" value="RALF"/>
</dbReference>
<reference evidence="9" key="2">
    <citation type="submission" date="2014-06" db="EMBL/GenBank/DDBJ databases">
        <authorList>
            <person name="Genoscope - CEA"/>
        </authorList>
    </citation>
    <scope>NUCLEOTIDE SEQUENCE</scope>
</reference>
<reference evidence="8" key="3">
    <citation type="submission" date="2021-01" db="EMBL/GenBank/DDBJ databases">
        <authorList>
            <consortium name="Genoscope - CEA"/>
            <person name="William W."/>
        </authorList>
    </citation>
    <scope>NUCLEOTIDE SEQUENCE</scope>
</reference>
<keyword evidence="11" id="KW-1185">Reference proteome</keyword>
<dbReference type="OMA" id="QGTRYIN"/>
<dbReference type="Gramene" id="CDY27058">
    <property type="protein sequence ID" value="CDY27058"/>
    <property type="gene ID" value="GSBRNA2T00036875001"/>
</dbReference>
<evidence type="ECO:0000313" key="11">
    <source>
        <dbReference type="Proteomes" id="UP000028999"/>
    </source>
</evidence>